<evidence type="ECO:0000313" key="2">
    <source>
        <dbReference type="EMBL" id="KOY50500.1"/>
    </source>
</evidence>
<dbReference type="CDD" id="cd00552">
    <property type="entry name" value="RaiA"/>
    <property type="match status" value="1"/>
</dbReference>
<name>A0A0N0CEI9_9FLAO</name>
<dbReference type="OrthoDB" id="9808702at2"/>
<dbReference type="Pfam" id="PF02482">
    <property type="entry name" value="Ribosomal_S30AE"/>
    <property type="match status" value="1"/>
</dbReference>
<reference evidence="3 5" key="2">
    <citation type="submission" date="2016-10" db="EMBL/GenBank/DDBJ databases">
        <authorList>
            <person name="Varghese N."/>
            <person name="Submissions S."/>
        </authorList>
    </citation>
    <scope>NUCLEOTIDE SEQUENCE [LARGE SCALE GENOMIC DNA]</scope>
    <source>
        <strain evidence="3 5">DSW-5</strain>
    </source>
</reference>
<dbReference type="PATRIC" id="fig|1300348.6.peg.61"/>
<dbReference type="AlphaFoldDB" id="A0A0N0CEI9"/>
<reference evidence="2 4" key="1">
    <citation type="submission" date="2015-07" db="EMBL/GenBank/DDBJ databases">
        <title>Genome of Polaribacter dokdonenesis DSW-5, isolated from seawater off Dokdo in Korea.</title>
        <authorList>
            <person name="Yoon K."/>
            <person name="Song J.Y."/>
            <person name="Kim J.F."/>
        </authorList>
    </citation>
    <scope>NUCLEOTIDE SEQUENCE [LARGE SCALE GENOMIC DNA]</scope>
    <source>
        <strain evidence="2 4">DSW-5</strain>
    </source>
</reference>
<organism evidence="2 4">
    <name type="scientific">Polaribacter dokdonensis DSW-5</name>
    <dbReference type="NCBI Taxonomy" id="1300348"/>
    <lineage>
        <taxon>Bacteria</taxon>
        <taxon>Pseudomonadati</taxon>
        <taxon>Bacteroidota</taxon>
        <taxon>Flavobacteriia</taxon>
        <taxon>Flavobacteriales</taxon>
        <taxon>Flavobacteriaceae</taxon>
    </lineage>
</organism>
<evidence type="ECO:0000313" key="5">
    <source>
        <dbReference type="Proteomes" id="UP000183071"/>
    </source>
</evidence>
<dbReference type="EMBL" id="FNUE01000002">
    <property type="protein sequence ID" value="SEE59748.1"/>
    <property type="molecule type" value="Genomic_DNA"/>
</dbReference>
<keyword evidence="5" id="KW-1185">Reference proteome</keyword>
<dbReference type="EMBL" id="LGBR01000001">
    <property type="protein sequence ID" value="KOY50500.1"/>
    <property type="molecule type" value="Genomic_DNA"/>
</dbReference>
<dbReference type="Gene3D" id="3.30.160.100">
    <property type="entry name" value="Ribosome hibernation promotion factor-like"/>
    <property type="match status" value="1"/>
</dbReference>
<dbReference type="Proteomes" id="UP000183071">
    <property type="component" value="Unassembled WGS sequence"/>
</dbReference>
<dbReference type="InterPro" id="IPR003489">
    <property type="entry name" value="RHF/RaiA"/>
</dbReference>
<dbReference type="NCBIfam" id="TIGR00741">
    <property type="entry name" value="yfiA"/>
    <property type="match status" value="1"/>
</dbReference>
<sequence length="102" mass="11669">MKVFTQSVNFNADSKLISFAEKKVETLVKFHDKIVDAEVFLKVQNTSDKENKITEVKINIPGSELIVKRETKTFEEGINSAVDNLKRQLKKSKEKLRDSLIS</sequence>
<proteinExistence type="predicted"/>
<keyword evidence="1" id="KW-0175">Coiled coil</keyword>
<dbReference type="SUPFAM" id="SSF69754">
    <property type="entry name" value="Ribosome binding protein Y (YfiA homologue)"/>
    <property type="match status" value="1"/>
</dbReference>
<comment type="caution">
    <text evidence="2">The sequence shown here is derived from an EMBL/GenBank/DDBJ whole genome shotgun (WGS) entry which is preliminary data.</text>
</comment>
<protein>
    <submittedName>
        <fullName evidence="2">Sigma-54 modulation protein</fullName>
    </submittedName>
</protein>
<dbReference type="InterPro" id="IPR036567">
    <property type="entry name" value="RHF-like"/>
</dbReference>
<evidence type="ECO:0000256" key="1">
    <source>
        <dbReference type="SAM" id="Coils"/>
    </source>
</evidence>
<evidence type="ECO:0000313" key="3">
    <source>
        <dbReference type="EMBL" id="SEE59748.1"/>
    </source>
</evidence>
<evidence type="ECO:0000313" key="4">
    <source>
        <dbReference type="Proteomes" id="UP000037716"/>
    </source>
</evidence>
<gene>
    <name evidence="2" type="ORF">I602_60</name>
    <name evidence="3" type="ORF">SAMN05444353_2623</name>
</gene>
<feature type="coiled-coil region" evidence="1">
    <location>
        <begin position="75"/>
        <end position="102"/>
    </location>
</feature>
<dbReference type="RefSeq" id="WP_053972787.1">
    <property type="nucleotide sequence ID" value="NZ_FNUE01000002.1"/>
</dbReference>
<accession>A0A0N0CEI9</accession>
<dbReference type="Proteomes" id="UP000037716">
    <property type="component" value="Unassembled WGS sequence"/>
</dbReference>
<dbReference type="STRING" id="1300348.I602_60"/>